<accession>A0A377FQ52</accession>
<dbReference type="AlphaFoldDB" id="A0A377FQ52"/>
<evidence type="ECO:0000313" key="1">
    <source>
        <dbReference type="EMBL" id="STO06957.1"/>
    </source>
</evidence>
<gene>
    <name evidence="1" type="ORF">NCTC13163_00298</name>
</gene>
<evidence type="ECO:0000313" key="2">
    <source>
        <dbReference type="Proteomes" id="UP000254060"/>
    </source>
</evidence>
<proteinExistence type="predicted"/>
<dbReference type="STRING" id="1397694.GCA_000702585_00817"/>
<organism evidence="1 2">
    <name type="scientific">Exiguobacterium aurantiacum</name>
    <dbReference type="NCBI Taxonomy" id="33987"/>
    <lineage>
        <taxon>Bacteria</taxon>
        <taxon>Bacillati</taxon>
        <taxon>Bacillota</taxon>
        <taxon>Bacilli</taxon>
        <taxon>Bacillales</taxon>
        <taxon>Bacillales Family XII. Incertae Sedis</taxon>
        <taxon>Exiguobacterium</taxon>
    </lineage>
</organism>
<dbReference type="Proteomes" id="UP000254060">
    <property type="component" value="Unassembled WGS sequence"/>
</dbReference>
<dbReference type="EMBL" id="UGGP01000001">
    <property type="protein sequence ID" value="STO06957.1"/>
    <property type="molecule type" value="Genomic_DNA"/>
</dbReference>
<protein>
    <recommendedName>
        <fullName evidence="3">WYL domain-containing protein</fullName>
    </recommendedName>
</protein>
<evidence type="ECO:0008006" key="3">
    <source>
        <dbReference type="Google" id="ProtNLM"/>
    </source>
</evidence>
<name>A0A377FQ52_9BACL</name>
<reference evidence="1 2" key="1">
    <citation type="submission" date="2018-06" db="EMBL/GenBank/DDBJ databases">
        <authorList>
            <consortium name="Pathogen Informatics"/>
            <person name="Doyle S."/>
        </authorList>
    </citation>
    <scope>NUCLEOTIDE SEQUENCE [LARGE SCALE GENOMIC DNA]</scope>
    <source>
        <strain evidence="1 2">NCTC13163</strain>
    </source>
</reference>
<dbReference type="RefSeq" id="WP_029334132.1">
    <property type="nucleotide sequence ID" value="NZ_UGGP01000001.1"/>
</dbReference>
<dbReference type="OrthoDB" id="2112405at2"/>
<sequence>MRDELLRDMRIGRLVELMYIDRHGVISKRRVKLLKLQGERVIAWDVTKRARRSFYIDRVLACLPTIEREGRHTMPPRLAR</sequence>